<reference evidence="8" key="1">
    <citation type="submission" date="2022-07" db="EMBL/GenBank/DDBJ databases">
        <title>Genome Sequence of Leucocoprinus birnbaumii.</title>
        <authorList>
            <person name="Buettner E."/>
        </authorList>
    </citation>
    <scope>NUCLEOTIDE SEQUENCE</scope>
    <source>
        <strain evidence="8">VT141</strain>
    </source>
</reference>
<dbReference type="FunFam" id="2.20.25.20:FF:000002">
    <property type="entry name" value="Casein kinase II subunit beta"/>
    <property type="match status" value="1"/>
</dbReference>
<dbReference type="Pfam" id="PF00566">
    <property type="entry name" value="RabGAP-TBC"/>
    <property type="match status" value="1"/>
</dbReference>
<evidence type="ECO:0000256" key="5">
    <source>
        <dbReference type="RuleBase" id="RU361268"/>
    </source>
</evidence>
<keyword evidence="2" id="KW-0479">Metal-binding</keyword>
<comment type="subunit">
    <text evidence="5">Tetramer of two alpha and two beta subunits.</text>
</comment>
<dbReference type="InterPro" id="IPR035991">
    <property type="entry name" value="Casein_kinase_II_beta-like"/>
</dbReference>
<dbReference type="GO" id="GO:0019887">
    <property type="term" value="F:protein kinase regulator activity"/>
    <property type="evidence" value="ECO:0007669"/>
    <property type="project" value="InterPro"/>
</dbReference>
<name>A0AAD5VL95_9AGAR</name>
<sequence>MQAMSTQSKASNKPKSVPLESIIPATSKPPTHYLSRPYTHTPLTSREFRFSIPLTIPPPHPHSASRFSIHSGGAASGGGGEEGGRPPLTDRYGFMYDVALYDVLLLIRARECGNTAPACLTGVKIADREEDNSWPEDEAVNDPTGDAASMSGGSARKGRAEGVEIVKGKCLCDGSGEHFVGGGGRSEVGSVERVEGEEDGQSVSGKSWSSSKSRKRSSIVASSAPTTTTTSTSTTANSSNTGTTSLTTSILSVNDDTPKHACANTIRRLLDQLTEIHDQQQSTQQKEWKTFVKQRSRTIIKSSTSTKPSSSSTQPSGTKTTALLGLSINLGLTNDTLRGDEDEDADELVHTEGLINFAQLGLSSAQSEKREFDRLVRNGIPLIFRSKVWMECSGALELREPGLFRDLLEVSKADGGEQGMMASGSVEMEIEKDVGRTMPLNVFFGGDGAGVDKLRRVLVAYSRRNPAVGYCQGMNLITSTILLVHADEEDAFWMLAAIVEKILPEDFFSPSLLPSRACPLVLLDFVAEHLPKLHLHLTELGIDLGAICFSWFLSLFTDCLPVETLFRVWDVFLVDGLDVLFRIALGILRRNEQELLACESIPAVYVALENLPTRMWEADKLLQAEAELRPILVHSDITAKRDKHVATRSKRLNVIRVMRDGRRLILSSAIISSPQIFSGCIITQKLALRHANADFILALWAIFDDNQVIRAYINCGQTPEGGIPRFLGCWATKTMATIAYSVWDAVYALSVASGIGFAALAIYRLYLHPLSKYPGPPLAAITNYYAAYVDLWLGGQTVNHLEELHKKYGPVVRFRPNMLHFSDPQAYYDIYGMGKKMSKWAAFYDCFYEQESSFGLTDPKLAKKRRDVILPLFSRRAILKLENLIQHSIDRLIAALGPYAKEGRVADLHLGVHSTTVEIITQYCHASPVKCLDDPDFRHPALMSIMDTEGLFFWIHHFPFLAHLIFNLPDFLKSPKMQAAANLSRRIEKQVDSLLADPSSLEHVEHETIYHHLLSTENGREPPTRKSLLDEGGVLIAAGSDSVGNACSVGIYNILENPHIHKRLVQELKEAWPEKDAPMGVQALEKLPYLTAVIKEALRFSHGVVSPLPRVAGVESVIAGHTVPTGTVVACGNTFVHRNGSIFANPKKFDPDRWLDNKELDNYLIAFSRGPRMCPGINLGWCELYLILGNIFRKLELKNAGTTSWISWFLSSKGNEYFCEVDEDFILDRFNLTGLNNEVANYSQALDLITDNLDDDIQDSLRGSLDVQARLLYGLIHARWIVTARGLAKMIEKYKRADFGRCPRVLCNSQALLPVGLTDIPYEKSVKLYCGRCEDLYSPKSSRHGSIDGAYFGTTFPHLLFLVYPNLIPPKNGPADFGGPPNSLAGASGVGAGIGGAGAADAGRIRRNRVREEPEPSEGGGDQIVTSSVALKADRYRPKIYGFQVHEIAKLQRWQEAVRDRQVARLEALEETKKM</sequence>
<feature type="region of interest" description="Disordered" evidence="6">
    <location>
        <begin position="299"/>
        <end position="320"/>
    </location>
</feature>
<dbReference type="GO" id="GO:0006359">
    <property type="term" value="P:regulation of transcription by RNA polymerase III"/>
    <property type="evidence" value="ECO:0007669"/>
    <property type="project" value="TreeGrafter"/>
</dbReference>
<dbReference type="GO" id="GO:0034456">
    <property type="term" value="C:UTP-C complex"/>
    <property type="evidence" value="ECO:0007669"/>
    <property type="project" value="TreeGrafter"/>
</dbReference>
<proteinExistence type="inferred from homology"/>
<dbReference type="GO" id="GO:0004497">
    <property type="term" value="F:monooxygenase activity"/>
    <property type="evidence" value="ECO:0007669"/>
    <property type="project" value="InterPro"/>
</dbReference>
<evidence type="ECO:0000259" key="7">
    <source>
        <dbReference type="PROSITE" id="PS50086"/>
    </source>
</evidence>
<dbReference type="SUPFAM" id="SSF48264">
    <property type="entry name" value="Cytochrome P450"/>
    <property type="match status" value="1"/>
</dbReference>
<comment type="caution">
    <text evidence="8">The sequence shown here is derived from an EMBL/GenBank/DDBJ whole genome shotgun (WGS) entry which is preliminary data.</text>
</comment>
<dbReference type="CDD" id="cd11062">
    <property type="entry name" value="CYP58-like"/>
    <property type="match status" value="1"/>
</dbReference>
<dbReference type="InterPro" id="IPR017972">
    <property type="entry name" value="Cyt_P450_CS"/>
</dbReference>
<dbReference type="Proteomes" id="UP001213000">
    <property type="component" value="Unassembled WGS sequence"/>
</dbReference>
<dbReference type="SMART" id="SM01085">
    <property type="entry name" value="CK_II_beta"/>
    <property type="match status" value="1"/>
</dbReference>
<feature type="region of interest" description="Disordered" evidence="6">
    <location>
        <begin position="181"/>
        <end position="244"/>
    </location>
</feature>
<dbReference type="InterPro" id="IPR001128">
    <property type="entry name" value="Cyt_P450"/>
</dbReference>
<dbReference type="GO" id="GO:0005956">
    <property type="term" value="C:protein kinase CK2 complex"/>
    <property type="evidence" value="ECO:0007669"/>
    <property type="project" value="UniProtKB-UniRule"/>
</dbReference>
<dbReference type="Pfam" id="PF01214">
    <property type="entry name" value="CK_II_beta"/>
    <property type="match status" value="1"/>
</dbReference>
<evidence type="ECO:0000313" key="8">
    <source>
        <dbReference type="EMBL" id="KAJ3561325.1"/>
    </source>
</evidence>
<feature type="compositionally biased region" description="Low complexity" evidence="6">
    <location>
        <begin position="202"/>
        <end position="211"/>
    </location>
</feature>
<dbReference type="FunFam" id="1.10.8.270:FF:000026">
    <property type="entry name" value="TBC (Tre-2/Bub2/Cdc16) domain family"/>
    <property type="match status" value="1"/>
</dbReference>
<dbReference type="GO" id="GO:0020037">
    <property type="term" value="F:heme binding"/>
    <property type="evidence" value="ECO:0007669"/>
    <property type="project" value="InterPro"/>
</dbReference>
<dbReference type="PANTHER" id="PTHR11740">
    <property type="entry name" value="CASEIN KINASE II SUBUNIT BETA"/>
    <property type="match status" value="1"/>
</dbReference>
<dbReference type="SMART" id="SM00164">
    <property type="entry name" value="TBC"/>
    <property type="match status" value="1"/>
</dbReference>
<accession>A0AAD5VL95</accession>
<dbReference type="SUPFAM" id="SSF57798">
    <property type="entry name" value="Casein kinase II beta subunit"/>
    <property type="match status" value="1"/>
</dbReference>
<feature type="region of interest" description="Disordered" evidence="6">
    <location>
        <begin position="130"/>
        <end position="160"/>
    </location>
</feature>
<gene>
    <name evidence="8" type="ORF">NP233_g10264</name>
</gene>
<feature type="compositionally biased region" description="Acidic residues" evidence="6">
    <location>
        <begin position="130"/>
        <end position="140"/>
    </location>
</feature>
<evidence type="ECO:0000313" key="9">
    <source>
        <dbReference type="Proteomes" id="UP001213000"/>
    </source>
</evidence>
<dbReference type="InterPro" id="IPR000195">
    <property type="entry name" value="Rab-GAP-TBC_dom"/>
</dbReference>
<dbReference type="GO" id="GO:0016705">
    <property type="term" value="F:oxidoreductase activity, acting on paired donors, with incorporation or reduction of molecular oxygen"/>
    <property type="evidence" value="ECO:0007669"/>
    <property type="project" value="InterPro"/>
</dbReference>
<feature type="region of interest" description="Disordered" evidence="6">
    <location>
        <begin position="52"/>
        <end position="86"/>
    </location>
</feature>
<dbReference type="PROSITE" id="PS00086">
    <property type="entry name" value="CYTOCHROME_P450"/>
    <property type="match status" value="1"/>
</dbReference>
<evidence type="ECO:0000256" key="4">
    <source>
        <dbReference type="ARBA" id="ARBA00045899"/>
    </source>
</evidence>
<dbReference type="FunFam" id="1.10.1820.10:FF:000005">
    <property type="entry name" value="Casein kinase II subunit beta"/>
    <property type="match status" value="1"/>
</dbReference>
<dbReference type="SUPFAM" id="SSF47923">
    <property type="entry name" value="Ypt/Rab-GAP domain of gyp1p"/>
    <property type="match status" value="2"/>
</dbReference>
<dbReference type="Gene3D" id="2.20.25.20">
    <property type="match status" value="1"/>
</dbReference>
<dbReference type="GO" id="GO:0005506">
    <property type="term" value="F:iron ion binding"/>
    <property type="evidence" value="ECO:0007669"/>
    <property type="project" value="InterPro"/>
</dbReference>
<evidence type="ECO:0000256" key="2">
    <source>
        <dbReference type="ARBA" id="ARBA00022723"/>
    </source>
</evidence>
<feature type="region of interest" description="Disordered" evidence="6">
    <location>
        <begin position="1403"/>
        <end position="1425"/>
    </location>
</feature>
<feature type="compositionally biased region" description="Low complexity" evidence="6">
    <location>
        <begin position="218"/>
        <end position="244"/>
    </location>
</feature>
<dbReference type="InterPro" id="IPR000704">
    <property type="entry name" value="Casein_kinase_II_reg-sub"/>
</dbReference>
<dbReference type="PROSITE" id="PS50086">
    <property type="entry name" value="TBC_RABGAP"/>
    <property type="match status" value="1"/>
</dbReference>
<comment type="similarity">
    <text evidence="1 5">Belongs to the casein kinase 2 subunit beta family.</text>
</comment>
<dbReference type="Pfam" id="PF00067">
    <property type="entry name" value="p450"/>
    <property type="match status" value="1"/>
</dbReference>
<dbReference type="Gene3D" id="1.10.472.80">
    <property type="entry name" value="Ypt/Rab-GAP domain of gyp1p, domain 3"/>
    <property type="match status" value="1"/>
</dbReference>
<feature type="domain" description="Rab-GAP TBC" evidence="7">
    <location>
        <begin position="379"/>
        <end position="576"/>
    </location>
</feature>
<dbReference type="Gene3D" id="1.10.1820.10">
    <property type="entry name" value="protein kinase ck2 holoenzyme, chain C, domain 1"/>
    <property type="match status" value="1"/>
</dbReference>
<dbReference type="InterPro" id="IPR016149">
    <property type="entry name" value="Casein_kin_II_reg-sub_N"/>
</dbReference>
<evidence type="ECO:0000256" key="1">
    <source>
        <dbReference type="ARBA" id="ARBA00006941"/>
    </source>
</evidence>
<dbReference type="PRINTS" id="PR00472">
    <property type="entry name" value="CASNKINASEII"/>
</dbReference>
<feature type="region of interest" description="Disordered" evidence="6">
    <location>
        <begin position="1"/>
        <end position="38"/>
    </location>
</feature>
<evidence type="ECO:0000256" key="6">
    <source>
        <dbReference type="SAM" id="MobiDB-lite"/>
    </source>
</evidence>
<dbReference type="Gene3D" id="1.10.8.270">
    <property type="entry name" value="putative rabgap domain of human tbc1 domain family member 14 like domains"/>
    <property type="match status" value="1"/>
</dbReference>
<dbReference type="InterPro" id="IPR035969">
    <property type="entry name" value="Rab-GAP_TBC_sf"/>
</dbReference>
<organism evidence="8 9">
    <name type="scientific">Leucocoprinus birnbaumii</name>
    <dbReference type="NCBI Taxonomy" id="56174"/>
    <lineage>
        <taxon>Eukaryota</taxon>
        <taxon>Fungi</taxon>
        <taxon>Dikarya</taxon>
        <taxon>Basidiomycota</taxon>
        <taxon>Agaricomycotina</taxon>
        <taxon>Agaricomycetes</taxon>
        <taxon>Agaricomycetidae</taxon>
        <taxon>Agaricales</taxon>
        <taxon>Agaricineae</taxon>
        <taxon>Agaricaceae</taxon>
        <taxon>Leucocoprinus</taxon>
    </lineage>
</organism>
<protein>
    <recommendedName>
        <fullName evidence="5">Casein kinase II subunit beta</fullName>
        <shortName evidence="5">CK II beta</shortName>
    </recommendedName>
</protein>
<evidence type="ECO:0000256" key="3">
    <source>
        <dbReference type="ARBA" id="ARBA00023004"/>
    </source>
</evidence>
<dbReference type="GO" id="GO:0005737">
    <property type="term" value="C:cytoplasm"/>
    <property type="evidence" value="ECO:0007669"/>
    <property type="project" value="TreeGrafter"/>
</dbReference>
<dbReference type="PANTHER" id="PTHR11740:SF39">
    <property type="entry name" value="CASEIN KINASE II SUBUNIT BETA"/>
    <property type="match status" value="1"/>
</dbReference>
<comment type="function">
    <text evidence="4 5">Regulatory subunit of casein kinase II/CK2. As part of the kinase complex regulates the basal catalytic activity of the alpha subunit a constitutively active serine/threonine-protein kinase that phosphorylates a large number of substrates containing acidic residues C-terminal to the phosphorylated serine or threonine.</text>
</comment>
<dbReference type="EMBL" id="JANIEX010001021">
    <property type="protein sequence ID" value="KAJ3561325.1"/>
    <property type="molecule type" value="Genomic_DNA"/>
</dbReference>
<keyword evidence="3" id="KW-0408">Iron</keyword>
<keyword evidence="9" id="KW-1185">Reference proteome</keyword>
<feature type="compositionally biased region" description="Polar residues" evidence="6">
    <location>
        <begin position="1"/>
        <end position="14"/>
    </location>
</feature>
<dbReference type="InterPro" id="IPR036396">
    <property type="entry name" value="Cyt_P450_sf"/>
</dbReference>
<dbReference type="Gene3D" id="1.10.630.10">
    <property type="entry name" value="Cytochrome P450"/>
    <property type="match status" value="1"/>
</dbReference>